<accession>A0A7C0U342</accession>
<feature type="modified residue" description="4-aspartylphosphate" evidence="9">
    <location>
        <position position="52"/>
    </location>
</feature>
<dbReference type="Pfam" id="PF00072">
    <property type="entry name" value="Response_reg"/>
    <property type="match status" value="2"/>
</dbReference>
<reference evidence="13" key="1">
    <citation type="journal article" date="2020" name="mSystems">
        <title>Genome- and Community-Level Interaction Insights into Carbon Utilization and Element Cycling Functions of Hydrothermarchaeota in Hydrothermal Sediment.</title>
        <authorList>
            <person name="Zhou Z."/>
            <person name="Liu Y."/>
            <person name="Xu W."/>
            <person name="Pan J."/>
            <person name="Luo Z.H."/>
            <person name="Li M."/>
        </authorList>
    </citation>
    <scope>NUCLEOTIDE SEQUENCE [LARGE SCALE GENOMIC DNA]</scope>
    <source>
        <strain evidence="13">HyVt-233</strain>
    </source>
</reference>
<feature type="modified residue" description="4-aspartylphosphate" evidence="9">
    <location>
        <position position="575"/>
    </location>
</feature>
<dbReference type="PROSITE" id="PS50110">
    <property type="entry name" value="RESPONSE_REGULATORY"/>
    <property type="match status" value="2"/>
</dbReference>
<dbReference type="Pfam" id="PF13426">
    <property type="entry name" value="PAS_9"/>
    <property type="match status" value="1"/>
</dbReference>
<dbReference type="SMART" id="SM00091">
    <property type="entry name" value="PAS"/>
    <property type="match status" value="1"/>
</dbReference>
<dbReference type="InterPro" id="IPR035965">
    <property type="entry name" value="PAS-like_dom_sf"/>
</dbReference>
<evidence type="ECO:0000256" key="2">
    <source>
        <dbReference type="ARBA" id="ARBA00012438"/>
    </source>
</evidence>
<keyword evidence="6 13" id="KW-0418">Kinase</keyword>
<dbReference type="PANTHER" id="PTHR43065">
    <property type="entry name" value="SENSOR HISTIDINE KINASE"/>
    <property type="match status" value="1"/>
</dbReference>
<dbReference type="InterPro" id="IPR011006">
    <property type="entry name" value="CheY-like_superfamily"/>
</dbReference>
<feature type="domain" description="Histidine kinase" evidence="10">
    <location>
        <begin position="282"/>
        <end position="505"/>
    </location>
</feature>
<dbReference type="SMART" id="SM00387">
    <property type="entry name" value="HATPase_c"/>
    <property type="match status" value="1"/>
</dbReference>
<dbReference type="SMART" id="SM00388">
    <property type="entry name" value="HisKA"/>
    <property type="match status" value="1"/>
</dbReference>
<dbReference type="SUPFAM" id="SSF47384">
    <property type="entry name" value="Homodimeric domain of signal transducing histidine kinase"/>
    <property type="match status" value="1"/>
</dbReference>
<dbReference type="CDD" id="cd00156">
    <property type="entry name" value="REC"/>
    <property type="match status" value="2"/>
</dbReference>
<dbReference type="PRINTS" id="PR00344">
    <property type="entry name" value="BCTRLSENSOR"/>
</dbReference>
<feature type="domain" description="Response regulatory" evidence="11">
    <location>
        <begin position="3"/>
        <end position="118"/>
    </location>
</feature>
<dbReference type="Gene3D" id="3.40.50.2300">
    <property type="match status" value="2"/>
</dbReference>
<dbReference type="GO" id="GO:0000155">
    <property type="term" value="F:phosphorelay sensor kinase activity"/>
    <property type="evidence" value="ECO:0007669"/>
    <property type="project" value="InterPro"/>
</dbReference>
<dbReference type="CDD" id="cd00082">
    <property type="entry name" value="HisKA"/>
    <property type="match status" value="1"/>
</dbReference>
<dbReference type="InterPro" id="IPR005467">
    <property type="entry name" value="His_kinase_dom"/>
</dbReference>
<dbReference type="InterPro" id="IPR004358">
    <property type="entry name" value="Sig_transdc_His_kin-like_C"/>
</dbReference>
<gene>
    <name evidence="13" type="ORF">ENG63_06005</name>
</gene>
<evidence type="ECO:0000256" key="3">
    <source>
        <dbReference type="ARBA" id="ARBA00022553"/>
    </source>
</evidence>
<keyword evidence="8" id="KW-0902">Two-component regulatory system</keyword>
<evidence type="ECO:0000256" key="6">
    <source>
        <dbReference type="ARBA" id="ARBA00022777"/>
    </source>
</evidence>
<keyword evidence="5" id="KW-0547">Nucleotide-binding</keyword>
<dbReference type="GO" id="GO:0005524">
    <property type="term" value="F:ATP binding"/>
    <property type="evidence" value="ECO:0007669"/>
    <property type="project" value="UniProtKB-KW"/>
</dbReference>
<sequence length="643" mass="72743">MKKILVVDNHPLILQFMVNLLKKRGYEVLTVLDGLSALDILKDYIPDVIFIDLVMPNIDGKRLCQIIRKNPDLRDTYIIILSSIVAEEGINLEEFGADACIAKGPLKKMAENILAILDKIEKKELERSPEVLGIEGIIPREITKELLWVKKHFEIILSSMSEGILEITPTGRIVYANPFALSLICKTEEELLGLDFISLFAQEDRQRIKSLLEAASIAPQKISEEAPVILNNKQIILTFLPVKDEEHNSIIVILVDITEKKQMEARLLQAQKMEAIGTLAGGIAHDFNNLLMGIQGHISLMLMKMDVSHCYFKHLKAIENMVKRGAELTKQLLGFARKGKYEVKSINLNEIIENCLEMFGQVRKEINIHKNFQKDIWLVEADRSQMEQVFLNLFVNAADAMPKGGELYVETKNIVFNDVDIKTLPFKTRPGDYVKISITDTGIGMDEATQQRIFEPFFTTKERGRGTGLGLASVYGIIKNHEGFITVYSKKGKGTTFNIYLPASKKGIQKEKTSSKEILKGNETILIIDDEEEILKVTAEMLKSLGYKVIMANDGKEAIEIYQKNKKDIQLVILDIIMPGMNGKEVYETLRTIDPKIKVIISSGYSFNNQINEILKQECVAFIQKPFSLKELSQIIREVLDKK</sequence>
<dbReference type="PROSITE" id="PS50109">
    <property type="entry name" value="HIS_KIN"/>
    <property type="match status" value="1"/>
</dbReference>
<dbReference type="EC" id="2.7.13.3" evidence="2"/>
<dbReference type="Gene3D" id="1.10.287.130">
    <property type="match status" value="1"/>
</dbReference>
<keyword evidence="3 9" id="KW-0597">Phosphoprotein</keyword>
<dbReference type="Pfam" id="PF02518">
    <property type="entry name" value="HATPase_c"/>
    <property type="match status" value="1"/>
</dbReference>
<evidence type="ECO:0000256" key="1">
    <source>
        <dbReference type="ARBA" id="ARBA00000085"/>
    </source>
</evidence>
<keyword evidence="7" id="KW-0067">ATP-binding</keyword>
<evidence type="ECO:0000259" key="11">
    <source>
        <dbReference type="PROSITE" id="PS50110"/>
    </source>
</evidence>
<dbReference type="InterPro" id="IPR000014">
    <property type="entry name" value="PAS"/>
</dbReference>
<dbReference type="SUPFAM" id="SSF52172">
    <property type="entry name" value="CheY-like"/>
    <property type="match status" value="2"/>
</dbReference>
<dbReference type="Gene3D" id="3.30.565.10">
    <property type="entry name" value="Histidine kinase-like ATPase, C-terminal domain"/>
    <property type="match status" value="1"/>
</dbReference>
<feature type="domain" description="PAS" evidence="12">
    <location>
        <begin position="149"/>
        <end position="215"/>
    </location>
</feature>
<dbReference type="InterPro" id="IPR003661">
    <property type="entry name" value="HisK_dim/P_dom"/>
</dbReference>
<protein>
    <recommendedName>
        <fullName evidence="2">histidine kinase</fullName>
        <ecNumber evidence="2">2.7.13.3</ecNumber>
    </recommendedName>
</protein>
<dbReference type="NCBIfam" id="TIGR00229">
    <property type="entry name" value="sensory_box"/>
    <property type="match status" value="1"/>
</dbReference>
<dbReference type="InterPro" id="IPR001789">
    <property type="entry name" value="Sig_transdc_resp-reg_receiver"/>
</dbReference>
<dbReference type="InterPro" id="IPR003594">
    <property type="entry name" value="HATPase_dom"/>
</dbReference>
<dbReference type="InterPro" id="IPR036097">
    <property type="entry name" value="HisK_dim/P_sf"/>
</dbReference>
<feature type="domain" description="Response regulatory" evidence="11">
    <location>
        <begin position="524"/>
        <end position="640"/>
    </location>
</feature>
<organism evidence="13">
    <name type="scientific">Desulfofervidus auxilii</name>
    <dbReference type="NCBI Taxonomy" id="1621989"/>
    <lineage>
        <taxon>Bacteria</taxon>
        <taxon>Pseudomonadati</taxon>
        <taxon>Thermodesulfobacteriota</taxon>
        <taxon>Candidatus Desulfofervidia</taxon>
        <taxon>Candidatus Desulfofervidales</taxon>
        <taxon>Candidatus Desulfofervidaceae</taxon>
        <taxon>Candidatus Desulfofervidus</taxon>
    </lineage>
</organism>
<name>A0A7C0U342_DESA2</name>
<evidence type="ECO:0000256" key="7">
    <source>
        <dbReference type="ARBA" id="ARBA00022840"/>
    </source>
</evidence>
<evidence type="ECO:0000256" key="8">
    <source>
        <dbReference type="ARBA" id="ARBA00023012"/>
    </source>
</evidence>
<dbReference type="SUPFAM" id="SSF55874">
    <property type="entry name" value="ATPase domain of HSP90 chaperone/DNA topoisomerase II/histidine kinase"/>
    <property type="match status" value="1"/>
</dbReference>
<dbReference type="PANTHER" id="PTHR43065:SF46">
    <property type="entry name" value="C4-DICARBOXYLATE TRANSPORT SENSOR PROTEIN DCTB"/>
    <property type="match status" value="1"/>
</dbReference>
<comment type="catalytic activity">
    <reaction evidence="1">
        <text>ATP + protein L-histidine = ADP + protein N-phospho-L-histidine.</text>
        <dbReference type="EC" id="2.7.13.3"/>
    </reaction>
</comment>
<keyword evidence="4" id="KW-0808">Transferase</keyword>
<evidence type="ECO:0000259" key="10">
    <source>
        <dbReference type="PROSITE" id="PS50109"/>
    </source>
</evidence>
<dbReference type="AlphaFoldDB" id="A0A7C0U342"/>
<evidence type="ECO:0000256" key="4">
    <source>
        <dbReference type="ARBA" id="ARBA00022679"/>
    </source>
</evidence>
<proteinExistence type="predicted"/>
<dbReference type="Proteomes" id="UP000886289">
    <property type="component" value="Unassembled WGS sequence"/>
</dbReference>
<evidence type="ECO:0000313" key="13">
    <source>
        <dbReference type="EMBL" id="HDD44395.1"/>
    </source>
</evidence>
<evidence type="ECO:0000256" key="9">
    <source>
        <dbReference type="PROSITE-ProRule" id="PRU00169"/>
    </source>
</evidence>
<dbReference type="PROSITE" id="PS50112">
    <property type="entry name" value="PAS"/>
    <property type="match status" value="1"/>
</dbReference>
<dbReference type="CDD" id="cd00130">
    <property type="entry name" value="PAS"/>
    <property type="match status" value="1"/>
</dbReference>
<dbReference type="InterPro" id="IPR036890">
    <property type="entry name" value="HATPase_C_sf"/>
</dbReference>
<comment type="caution">
    <text evidence="13">The sequence shown here is derived from an EMBL/GenBank/DDBJ whole genome shotgun (WGS) entry which is preliminary data.</text>
</comment>
<dbReference type="EMBL" id="DRBS01000233">
    <property type="protein sequence ID" value="HDD44395.1"/>
    <property type="molecule type" value="Genomic_DNA"/>
</dbReference>
<evidence type="ECO:0000256" key="5">
    <source>
        <dbReference type="ARBA" id="ARBA00022741"/>
    </source>
</evidence>
<evidence type="ECO:0000259" key="12">
    <source>
        <dbReference type="PROSITE" id="PS50112"/>
    </source>
</evidence>
<dbReference type="SUPFAM" id="SSF55785">
    <property type="entry name" value="PYP-like sensor domain (PAS domain)"/>
    <property type="match status" value="1"/>
</dbReference>
<dbReference type="Gene3D" id="3.30.450.20">
    <property type="entry name" value="PAS domain"/>
    <property type="match status" value="1"/>
</dbReference>
<dbReference type="SMART" id="SM00448">
    <property type="entry name" value="REC"/>
    <property type="match status" value="2"/>
</dbReference>